<dbReference type="GO" id="GO:1990810">
    <property type="term" value="P:microtubule anchoring at mitotic spindle pole body"/>
    <property type="evidence" value="ECO:0007669"/>
    <property type="project" value="TreeGrafter"/>
</dbReference>
<dbReference type="SUPFAM" id="SSF50978">
    <property type="entry name" value="WD40 repeat-like"/>
    <property type="match status" value="1"/>
</dbReference>
<dbReference type="GO" id="GO:1990811">
    <property type="term" value="C:MWP complex"/>
    <property type="evidence" value="ECO:0007669"/>
    <property type="project" value="TreeGrafter"/>
</dbReference>
<comment type="caution">
    <text evidence="1">The sequence shown here is derived from an EMBL/GenBank/DDBJ whole genome shotgun (WGS) entry which is preliminary data.</text>
</comment>
<organism evidence="1 2">
    <name type="scientific">Smittium angustum</name>
    <dbReference type="NCBI Taxonomy" id="133377"/>
    <lineage>
        <taxon>Eukaryota</taxon>
        <taxon>Fungi</taxon>
        <taxon>Fungi incertae sedis</taxon>
        <taxon>Zoopagomycota</taxon>
        <taxon>Kickxellomycotina</taxon>
        <taxon>Harpellomycetes</taxon>
        <taxon>Harpellales</taxon>
        <taxon>Legeriomycetaceae</taxon>
        <taxon>Smittium</taxon>
    </lineage>
</organism>
<dbReference type="PANTHER" id="PTHR16220">
    <property type="entry name" value="WD REPEAT PROTEIN 8-RELATED"/>
    <property type="match status" value="1"/>
</dbReference>
<proteinExistence type="predicted"/>
<evidence type="ECO:0008006" key="3">
    <source>
        <dbReference type="Google" id="ProtNLM"/>
    </source>
</evidence>
<keyword evidence="2" id="KW-1185">Reference proteome</keyword>
<reference evidence="1 2" key="1">
    <citation type="journal article" date="2018" name="MBio">
        <title>Comparative Genomics Reveals the Core Gene Toolbox for the Fungus-Insect Symbiosis.</title>
        <authorList>
            <person name="Wang Y."/>
            <person name="Stata M."/>
            <person name="Wang W."/>
            <person name="Stajich J.E."/>
            <person name="White M.M."/>
            <person name="Moncalvo J.M."/>
        </authorList>
    </citation>
    <scope>NUCLEOTIDE SEQUENCE [LARGE SCALE GENOMIC DNA]</scope>
    <source>
        <strain evidence="1 2">AUS-126-30</strain>
    </source>
</reference>
<dbReference type="EMBL" id="MBFU01000073">
    <property type="protein sequence ID" value="PWA02494.1"/>
    <property type="molecule type" value="Genomic_DNA"/>
</dbReference>
<dbReference type="InterPro" id="IPR015943">
    <property type="entry name" value="WD40/YVTN_repeat-like_dom_sf"/>
</dbReference>
<dbReference type="InterPro" id="IPR052778">
    <property type="entry name" value="Centrosome-WD_assoc"/>
</dbReference>
<dbReference type="AlphaFoldDB" id="A0A2U1JBU6"/>
<dbReference type="InterPro" id="IPR036322">
    <property type="entry name" value="WD40_repeat_dom_sf"/>
</dbReference>
<dbReference type="Gene3D" id="2.130.10.10">
    <property type="entry name" value="YVTN repeat-like/Quinoprotein amine dehydrogenase"/>
    <property type="match status" value="1"/>
</dbReference>
<protein>
    <recommendedName>
        <fullName evidence="3">Translation initiation factor beta propellor-like domain-containing protein</fullName>
    </recommendedName>
</protein>
<dbReference type="PANTHER" id="PTHR16220:SF0">
    <property type="entry name" value="WD REPEAT-CONTAINING PROTEIN WRAP73"/>
    <property type="match status" value="1"/>
</dbReference>
<accession>A0A2U1JBU6</accession>
<evidence type="ECO:0000313" key="1">
    <source>
        <dbReference type="EMBL" id="PWA02494.1"/>
    </source>
</evidence>
<dbReference type="GO" id="GO:0005815">
    <property type="term" value="C:microtubule organizing center"/>
    <property type="evidence" value="ECO:0007669"/>
    <property type="project" value="TreeGrafter"/>
</dbReference>
<dbReference type="Proteomes" id="UP000245591">
    <property type="component" value="Unassembled WGS sequence"/>
</dbReference>
<evidence type="ECO:0000313" key="2">
    <source>
        <dbReference type="Proteomes" id="UP000245591"/>
    </source>
</evidence>
<name>A0A2U1JBU6_SMIAN</name>
<sequence>MIPIDTIDSQGLEWSCDGNSICVWDTIGNHFLQIFNSIGVLKQEFSISENELGIQTVAWSPLGEYIAVGGYNQKVWLLNNVTWKPIATFSLKSNITAPRVEILKETPTGSKYLNNQGAFTSEPNITEFEQSLSPATVEKSFSADLSKPELKTGISNISFNADGSLLLCFNENTPNAIWIISVKEMRILSVVQTINPLRKVVWSPVDSEVVSFVTGNSQLYMWKYPAGAYGFHSAADNLEFTQFQWNSNGSSVLLFDKNVFTVATIP</sequence>
<gene>
    <name evidence="1" type="ORF">BB558_001325</name>
</gene>